<gene>
    <name evidence="1" type="ORF">MCOR_9136</name>
</gene>
<accession>A0A6J8AQ37</accession>
<dbReference type="PANTHER" id="PTHR33568:SF3">
    <property type="entry name" value="DNA-DIRECTED DNA POLYMERASE"/>
    <property type="match status" value="1"/>
</dbReference>
<dbReference type="SUPFAM" id="SSF56672">
    <property type="entry name" value="DNA/RNA polymerases"/>
    <property type="match status" value="1"/>
</dbReference>
<evidence type="ECO:0000313" key="2">
    <source>
        <dbReference type="Proteomes" id="UP000507470"/>
    </source>
</evidence>
<dbReference type="InterPro" id="IPR023211">
    <property type="entry name" value="DNA_pol_palm_dom_sf"/>
</dbReference>
<dbReference type="Proteomes" id="UP000507470">
    <property type="component" value="Unassembled WGS sequence"/>
</dbReference>
<evidence type="ECO:0000313" key="1">
    <source>
        <dbReference type="EMBL" id="CAC5370198.1"/>
    </source>
</evidence>
<dbReference type="PANTHER" id="PTHR33568">
    <property type="entry name" value="DNA POLYMERASE"/>
    <property type="match status" value="1"/>
</dbReference>
<dbReference type="OrthoDB" id="6425564at2759"/>
<sequence>MYERRQKGRPLEIIHGLNGREHREGPTDWTDIIPMVPQQEQHSSLWRSTENQQRDERVRVYVRHNRPLASKVKFCRWTDKYHQIVSRSHRSRGDHRIFRLHQFVSDPIKDVRDFHIVSDEIVQLEYLDDPQFLPMDFKTNVFVATFTTCWARLKLYDLLMLTGESALYVDTDSIIFVDKDKAITNKLPIGNLLGELTNEIPKEDGHITHFVSSGPKSYAYRTLSGKEVCKVRGFSLESESNSRLINFSTMKDIVVNKTKKTIKVVNSRKISRLGIKRKLYNKIEEKEFKMVYTKRRLLDDLRTLPFGYSD</sequence>
<dbReference type="EMBL" id="CACVKT020001654">
    <property type="protein sequence ID" value="CAC5370198.1"/>
    <property type="molecule type" value="Genomic_DNA"/>
</dbReference>
<organism evidence="1 2">
    <name type="scientific">Mytilus coruscus</name>
    <name type="common">Sea mussel</name>
    <dbReference type="NCBI Taxonomy" id="42192"/>
    <lineage>
        <taxon>Eukaryota</taxon>
        <taxon>Metazoa</taxon>
        <taxon>Spiralia</taxon>
        <taxon>Lophotrochozoa</taxon>
        <taxon>Mollusca</taxon>
        <taxon>Bivalvia</taxon>
        <taxon>Autobranchia</taxon>
        <taxon>Pteriomorphia</taxon>
        <taxon>Mytilida</taxon>
        <taxon>Mytiloidea</taxon>
        <taxon>Mytilidae</taxon>
        <taxon>Mytilinae</taxon>
        <taxon>Mytilus</taxon>
    </lineage>
</organism>
<name>A0A6J8AQ37_MYTCO</name>
<proteinExistence type="predicted"/>
<dbReference type="AlphaFoldDB" id="A0A6J8AQ37"/>
<protein>
    <submittedName>
        <fullName evidence="1">Uncharacterized protein</fullName>
    </submittedName>
</protein>
<dbReference type="Gene3D" id="3.90.1600.10">
    <property type="entry name" value="Palm domain of DNA polymerase"/>
    <property type="match status" value="1"/>
</dbReference>
<dbReference type="InterPro" id="IPR043502">
    <property type="entry name" value="DNA/RNA_pol_sf"/>
</dbReference>
<reference evidence="1 2" key="1">
    <citation type="submission" date="2020-06" db="EMBL/GenBank/DDBJ databases">
        <authorList>
            <person name="Li R."/>
            <person name="Bekaert M."/>
        </authorList>
    </citation>
    <scope>NUCLEOTIDE SEQUENCE [LARGE SCALE GENOMIC DNA]</scope>
    <source>
        <strain evidence="2">wild</strain>
    </source>
</reference>
<keyword evidence="2" id="KW-1185">Reference proteome</keyword>